<feature type="coiled-coil region" evidence="1">
    <location>
        <begin position="91"/>
        <end position="118"/>
    </location>
</feature>
<dbReference type="Proteomes" id="UP001144256">
    <property type="component" value="Unassembled WGS sequence"/>
</dbReference>
<keyword evidence="2" id="KW-0472">Membrane</keyword>
<gene>
    <name evidence="3" type="ORF">SH1V18_14650</name>
</gene>
<dbReference type="SUPFAM" id="SSF158791">
    <property type="entry name" value="MgtE N-terminal domain-like"/>
    <property type="match status" value="1"/>
</dbReference>
<accession>A0A9W5YAC9</accession>
<sequence>MENESIEFKEGKSGLRKVITRIIILLILIGAISAVIKLDIGGIGSKYAYPALKNIPVLNKILPNVVEDVSGNDVADDNYTFENVDEAVVRLKATETLLKDKEIENEDLLQQIELLKDENTRLKVFEENQVNFDKTKEEFDNLVVFGEGVPDISNFVAFYEQMKPENAANIYAEAVKLEQYDKEILDIASSYEQMKAANAAAILTKMTTTSSKMNMVVQILNNINSEQRGAILGAMDTRTAAKITEYMFPKK</sequence>
<protein>
    <submittedName>
        <fullName evidence="3">Uncharacterized protein</fullName>
    </submittedName>
</protein>
<evidence type="ECO:0000256" key="1">
    <source>
        <dbReference type="SAM" id="Coils"/>
    </source>
</evidence>
<dbReference type="RefSeq" id="WP_281814010.1">
    <property type="nucleotide sequence ID" value="NZ_BRLB01000002.1"/>
</dbReference>
<dbReference type="EMBL" id="BRLB01000002">
    <property type="protein sequence ID" value="GKX28985.1"/>
    <property type="molecule type" value="Genomic_DNA"/>
</dbReference>
<reference evidence="3" key="1">
    <citation type="submission" date="2022-06" db="EMBL/GenBank/DDBJ databases">
        <title>Vallitalea longa sp. nov., an anaerobic bacterium isolated from marine sediment.</title>
        <authorList>
            <person name="Hirano S."/>
            <person name="Terahara T."/>
            <person name="Mori K."/>
            <person name="Hamada M."/>
            <person name="Matsumoto R."/>
            <person name="Kobayashi T."/>
        </authorList>
    </citation>
    <scope>NUCLEOTIDE SEQUENCE</scope>
    <source>
        <strain evidence="3">SH18-1</strain>
    </source>
</reference>
<comment type="caution">
    <text evidence="3">The sequence shown here is derived from an EMBL/GenBank/DDBJ whole genome shotgun (WGS) entry which is preliminary data.</text>
</comment>
<evidence type="ECO:0000313" key="3">
    <source>
        <dbReference type="EMBL" id="GKX28985.1"/>
    </source>
</evidence>
<dbReference type="AlphaFoldDB" id="A0A9W5YAC9"/>
<proteinExistence type="predicted"/>
<evidence type="ECO:0000256" key="2">
    <source>
        <dbReference type="SAM" id="Phobius"/>
    </source>
</evidence>
<feature type="transmembrane region" description="Helical" evidence="2">
    <location>
        <begin position="18"/>
        <end position="36"/>
    </location>
</feature>
<name>A0A9W5YAC9_9FIRM</name>
<keyword evidence="2" id="KW-0812">Transmembrane</keyword>
<keyword evidence="4" id="KW-1185">Reference proteome</keyword>
<keyword evidence="2" id="KW-1133">Transmembrane helix</keyword>
<keyword evidence="1" id="KW-0175">Coiled coil</keyword>
<evidence type="ECO:0000313" key="4">
    <source>
        <dbReference type="Proteomes" id="UP001144256"/>
    </source>
</evidence>
<organism evidence="3 4">
    <name type="scientific">Vallitalea longa</name>
    <dbReference type="NCBI Taxonomy" id="2936439"/>
    <lineage>
        <taxon>Bacteria</taxon>
        <taxon>Bacillati</taxon>
        <taxon>Bacillota</taxon>
        <taxon>Clostridia</taxon>
        <taxon>Lachnospirales</taxon>
        <taxon>Vallitaleaceae</taxon>
        <taxon>Vallitalea</taxon>
    </lineage>
</organism>